<dbReference type="EMBL" id="RKHY01000001">
    <property type="protein sequence ID" value="ROS38966.1"/>
    <property type="molecule type" value="Genomic_DNA"/>
</dbReference>
<dbReference type="SFLD" id="SFLDS00003">
    <property type="entry name" value="Haloacid_Dehalogenase"/>
    <property type="match status" value="1"/>
</dbReference>
<dbReference type="AlphaFoldDB" id="A0A3N2GQQ6"/>
<organism evidence="6 7">
    <name type="scientific">Amycolatopsis thermoflava</name>
    <dbReference type="NCBI Taxonomy" id="84480"/>
    <lineage>
        <taxon>Bacteria</taxon>
        <taxon>Bacillati</taxon>
        <taxon>Actinomycetota</taxon>
        <taxon>Actinomycetes</taxon>
        <taxon>Pseudonocardiales</taxon>
        <taxon>Pseudonocardiaceae</taxon>
        <taxon>Amycolatopsis</taxon>
        <taxon>Amycolatopsis methanolica group</taxon>
    </lineage>
</organism>
<evidence type="ECO:0000256" key="4">
    <source>
        <dbReference type="ARBA" id="ARBA00022842"/>
    </source>
</evidence>
<keyword evidence="7" id="KW-1185">Reference proteome</keyword>
<evidence type="ECO:0000313" key="7">
    <source>
        <dbReference type="Proteomes" id="UP000274843"/>
    </source>
</evidence>
<evidence type="ECO:0000313" key="6">
    <source>
        <dbReference type="EMBL" id="ROS38966.1"/>
    </source>
</evidence>
<dbReference type="SUPFAM" id="SSF56784">
    <property type="entry name" value="HAD-like"/>
    <property type="match status" value="1"/>
</dbReference>
<keyword evidence="5" id="KW-0119">Carbohydrate metabolism</keyword>
<name>A0A3N2GQQ6_9PSEU</name>
<evidence type="ECO:0000256" key="1">
    <source>
        <dbReference type="ARBA" id="ARBA00001946"/>
    </source>
</evidence>
<dbReference type="Pfam" id="PF00702">
    <property type="entry name" value="Hydrolase"/>
    <property type="match status" value="1"/>
</dbReference>
<keyword evidence="6" id="KW-0378">Hydrolase</keyword>
<dbReference type="Gene3D" id="3.40.50.1000">
    <property type="entry name" value="HAD superfamily/HAD-like"/>
    <property type="match status" value="1"/>
</dbReference>
<accession>A0A3N2GQQ6</accession>
<protein>
    <submittedName>
        <fullName evidence="6">HAD superfamily hydrolase (TIGR01509 family)</fullName>
    </submittedName>
</protein>
<dbReference type="GO" id="GO:0016787">
    <property type="term" value="F:hydrolase activity"/>
    <property type="evidence" value="ECO:0007669"/>
    <property type="project" value="UniProtKB-KW"/>
</dbReference>
<evidence type="ECO:0000256" key="3">
    <source>
        <dbReference type="ARBA" id="ARBA00022723"/>
    </source>
</evidence>
<keyword evidence="4" id="KW-0460">Magnesium</keyword>
<dbReference type="CDD" id="cd07505">
    <property type="entry name" value="HAD_BPGM-like"/>
    <property type="match status" value="1"/>
</dbReference>
<dbReference type="InterPro" id="IPR023214">
    <property type="entry name" value="HAD_sf"/>
</dbReference>
<keyword evidence="3" id="KW-0479">Metal-binding</keyword>
<dbReference type="Proteomes" id="UP000274843">
    <property type="component" value="Unassembled WGS sequence"/>
</dbReference>
<dbReference type="GO" id="GO:0046872">
    <property type="term" value="F:metal ion binding"/>
    <property type="evidence" value="ECO:0007669"/>
    <property type="project" value="UniProtKB-KW"/>
</dbReference>
<proteinExistence type="inferred from homology"/>
<comment type="cofactor">
    <cofactor evidence="1">
        <name>Mg(2+)</name>
        <dbReference type="ChEBI" id="CHEBI:18420"/>
    </cofactor>
</comment>
<dbReference type="PRINTS" id="PR00413">
    <property type="entry name" value="HADHALOGNASE"/>
</dbReference>
<reference evidence="6 7" key="1">
    <citation type="submission" date="2018-11" db="EMBL/GenBank/DDBJ databases">
        <title>Sequencing the genomes of 1000 actinobacteria strains.</title>
        <authorList>
            <person name="Klenk H.-P."/>
        </authorList>
    </citation>
    <scope>NUCLEOTIDE SEQUENCE [LARGE SCALE GENOMIC DNA]</scope>
    <source>
        <strain evidence="6 7">DSM 44348</strain>
    </source>
</reference>
<dbReference type="InterPro" id="IPR006439">
    <property type="entry name" value="HAD-SF_hydro_IA"/>
</dbReference>
<dbReference type="SFLD" id="SFLDG01129">
    <property type="entry name" value="C1.5:_HAD__Beta-PGM__Phosphata"/>
    <property type="match status" value="1"/>
</dbReference>
<comment type="caution">
    <text evidence="6">The sequence shown here is derived from an EMBL/GenBank/DDBJ whole genome shotgun (WGS) entry which is preliminary data.</text>
</comment>
<dbReference type="NCBIfam" id="TIGR01509">
    <property type="entry name" value="HAD-SF-IA-v3"/>
    <property type="match status" value="1"/>
</dbReference>
<sequence>MSAIRRAVVFDCDGLLLDTAAAWYTAFRTGAQALELELSDRQFATLAGASVGAAAARIALWAGQSGETGRVAKMLDEALRTAVELRPPAVLPGALELVSTLAGRVPLAVASNAPAGVLSEVLSGAGLQPAFRAVVSADEVAAPKPAPDVYRAACRRLGADPRSSVALEDSAAGATAAQAAGLSVVVVTDSAWPGRTPLRWPVSGRPALYVTALNDPAVLPHLLHA</sequence>
<gene>
    <name evidence="6" type="ORF">EDD35_1258</name>
</gene>
<dbReference type="RefSeq" id="WP_123683172.1">
    <property type="nucleotide sequence ID" value="NZ_CBDRBU010000014.1"/>
</dbReference>
<dbReference type="PANTHER" id="PTHR46193">
    <property type="entry name" value="6-PHOSPHOGLUCONATE PHOSPHATASE"/>
    <property type="match status" value="1"/>
</dbReference>
<dbReference type="InterPro" id="IPR051600">
    <property type="entry name" value="Beta-PGM-like"/>
</dbReference>
<dbReference type="InterPro" id="IPR023198">
    <property type="entry name" value="PGP-like_dom2"/>
</dbReference>
<dbReference type="PANTHER" id="PTHR46193:SF18">
    <property type="entry name" value="HEXITOL PHOSPHATASE B"/>
    <property type="match status" value="1"/>
</dbReference>
<dbReference type="Gene3D" id="1.10.150.240">
    <property type="entry name" value="Putative phosphatase, domain 2"/>
    <property type="match status" value="1"/>
</dbReference>
<evidence type="ECO:0000256" key="5">
    <source>
        <dbReference type="ARBA" id="ARBA00023277"/>
    </source>
</evidence>
<evidence type="ECO:0000256" key="2">
    <source>
        <dbReference type="ARBA" id="ARBA00006171"/>
    </source>
</evidence>
<dbReference type="GeneID" id="301842707"/>
<dbReference type="InterPro" id="IPR036412">
    <property type="entry name" value="HAD-like_sf"/>
</dbReference>
<comment type="similarity">
    <text evidence="2">Belongs to the HAD-like hydrolase superfamily. CbbY/CbbZ/Gph/YieH family.</text>
</comment>